<accession>A0A8J3AM02</accession>
<evidence type="ECO:0000313" key="10">
    <source>
        <dbReference type="EMBL" id="GGI13322.1"/>
    </source>
</evidence>
<dbReference type="InterPro" id="IPR050187">
    <property type="entry name" value="Lipid_Phosphate_FormReg"/>
</dbReference>
<dbReference type="EMBL" id="BMDH01000001">
    <property type="protein sequence ID" value="GGI13322.1"/>
    <property type="molecule type" value="Genomic_DNA"/>
</dbReference>
<evidence type="ECO:0000256" key="5">
    <source>
        <dbReference type="ARBA" id="ARBA00022777"/>
    </source>
</evidence>
<sequence>MEQFMMNTHNDGDTAQVTPHVVAPHTTTLALITNPAADNGKGEQYGRQVFEHLTTHGQQWDVQTIDITGHDRDESLRNARNILHDVDAIVVVGGDGMVSLGVNAVADTGVPLGVVAAGSGNDFVRCLGHPVGRIIAGTEAVLASVVARSTIDLDLAQVTSPEDGGARINRYIAGMLNCSIDAAINARANESTLPVGMLRYMAAGLWEISHVQDYGYHIQAQLANGQTHEFDVNTPLVAIANARYIGGGIEASPESQLDDGVLEMLWTKWHPTPKQALHAFARAYHGQHLQDPIFGYDKITAVRLDRNDSGAEPPILMADGEPIGQLPVKVTVKHKALRMLVPVGVRKQWNAGTLPQMRD</sequence>
<dbReference type="Pfam" id="PF19279">
    <property type="entry name" value="YegS_C"/>
    <property type="match status" value="1"/>
</dbReference>
<dbReference type="GO" id="GO:0005524">
    <property type="term" value="F:ATP binding"/>
    <property type="evidence" value="ECO:0007669"/>
    <property type="project" value="UniProtKB-KW"/>
</dbReference>
<keyword evidence="7" id="KW-0443">Lipid metabolism</keyword>
<dbReference type="AlphaFoldDB" id="A0A8J3AM02"/>
<keyword evidence="7" id="KW-0444">Lipid biosynthesis</keyword>
<dbReference type="InterPro" id="IPR016064">
    <property type="entry name" value="NAD/diacylglycerol_kinase_sf"/>
</dbReference>
<keyword evidence="8" id="KW-1208">Phospholipid metabolism</keyword>
<dbReference type="GO" id="GO:0016301">
    <property type="term" value="F:kinase activity"/>
    <property type="evidence" value="ECO:0007669"/>
    <property type="project" value="UniProtKB-KW"/>
</dbReference>
<keyword evidence="4" id="KW-0547">Nucleotide-binding</keyword>
<name>A0A8J3AM02_9BIFI</name>
<evidence type="ECO:0000313" key="11">
    <source>
        <dbReference type="Proteomes" id="UP000619536"/>
    </source>
</evidence>
<keyword evidence="3" id="KW-0808">Transferase</keyword>
<comment type="caution">
    <text evidence="10">The sequence shown here is derived from an EMBL/GenBank/DDBJ whole genome shotgun (WGS) entry which is preliminary data.</text>
</comment>
<dbReference type="Proteomes" id="UP000619536">
    <property type="component" value="Unassembled WGS sequence"/>
</dbReference>
<dbReference type="SMART" id="SM00046">
    <property type="entry name" value="DAGKc"/>
    <property type="match status" value="1"/>
</dbReference>
<keyword evidence="5 10" id="KW-0418">Kinase</keyword>
<evidence type="ECO:0000256" key="8">
    <source>
        <dbReference type="ARBA" id="ARBA00023264"/>
    </source>
</evidence>
<feature type="domain" description="DAGKc" evidence="9">
    <location>
        <begin position="24"/>
        <end position="162"/>
    </location>
</feature>
<keyword evidence="7" id="KW-0594">Phospholipid biosynthesis</keyword>
<dbReference type="InterPro" id="IPR017438">
    <property type="entry name" value="ATP-NAD_kinase_N"/>
</dbReference>
<reference evidence="10" key="1">
    <citation type="journal article" date="2014" name="Int. J. Syst. Evol. Microbiol.">
        <title>Complete genome sequence of Corynebacterium casei LMG S-19264T (=DSM 44701T), isolated from a smear-ripened cheese.</title>
        <authorList>
            <consortium name="US DOE Joint Genome Institute (JGI-PGF)"/>
            <person name="Walter F."/>
            <person name="Albersmeier A."/>
            <person name="Kalinowski J."/>
            <person name="Ruckert C."/>
        </authorList>
    </citation>
    <scope>NUCLEOTIDE SEQUENCE</scope>
    <source>
        <strain evidence="10">CCM 8606</strain>
    </source>
</reference>
<keyword evidence="11" id="KW-1185">Reference proteome</keyword>
<reference evidence="10" key="2">
    <citation type="submission" date="2020-09" db="EMBL/GenBank/DDBJ databases">
        <authorList>
            <person name="Sun Q."/>
            <person name="Sedlacek I."/>
        </authorList>
    </citation>
    <scope>NUCLEOTIDE SEQUENCE</scope>
    <source>
        <strain evidence="10">CCM 8606</strain>
    </source>
</reference>
<dbReference type="PROSITE" id="PS50146">
    <property type="entry name" value="DAGK"/>
    <property type="match status" value="1"/>
</dbReference>
<organism evidence="10 11">
    <name type="scientific">Galliscardovia ingluviei</name>
    <dbReference type="NCBI Taxonomy" id="1769422"/>
    <lineage>
        <taxon>Bacteria</taxon>
        <taxon>Bacillati</taxon>
        <taxon>Actinomycetota</taxon>
        <taxon>Actinomycetes</taxon>
        <taxon>Bifidobacteriales</taxon>
        <taxon>Bifidobacteriaceae</taxon>
        <taxon>Galliscardovia</taxon>
    </lineage>
</organism>
<comment type="similarity">
    <text evidence="2">Belongs to the diacylglycerol/lipid kinase family.</text>
</comment>
<dbReference type="GO" id="GO:0008654">
    <property type="term" value="P:phospholipid biosynthetic process"/>
    <property type="evidence" value="ECO:0007669"/>
    <property type="project" value="UniProtKB-KW"/>
</dbReference>
<gene>
    <name evidence="10" type="ORF">GCM10007377_05380</name>
</gene>
<evidence type="ECO:0000256" key="7">
    <source>
        <dbReference type="ARBA" id="ARBA00023209"/>
    </source>
</evidence>
<dbReference type="SUPFAM" id="SSF111331">
    <property type="entry name" value="NAD kinase/diacylglycerol kinase-like"/>
    <property type="match status" value="1"/>
</dbReference>
<comment type="cofactor">
    <cofactor evidence="1">
        <name>Mg(2+)</name>
        <dbReference type="ChEBI" id="CHEBI:18420"/>
    </cofactor>
</comment>
<evidence type="ECO:0000256" key="3">
    <source>
        <dbReference type="ARBA" id="ARBA00022679"/>
    </source>
</evidence>
<evidence type="ECO:0000256" key="1">
    <source>
        <dbReference type="ARBA" id="ARBA00001946"/>
    </source>
</evidence>
<dbReference type="Gene3D" id="3.40.50.10330">
    <property type="entry name" value="Probable inorganic polyphosphate/atp-NAD kinase, domain 1"/>
    <property type="match status" value="1"/>
</dbReference>
<protein>
    <submittedName>
        <fullName evidence="10">Diacylglycerol kinase</fullName>
    </submittedName>
</protein>
<dbReference type="PANTHER" id="PTHR12358">
    <property type="entry name" value="SPHINGOSINE KINASE"/>
    <property type="match status" value="1"/>
</dbReference>
<dbReference type="PANTHER" id="PTHR12358:SF54">
    <property type="entry name" value="SPHINGOSINE KINASE RELATED PROTEIN"/>
    <property type="match status" value="1"/>
</dbReference>
<evidence type="ECO:0000256" key="4">
    <source>
        <dbReference type="ARBA" id="ARBA00022741"/>
    </source>
</evidence>
<evidence type="ECO:0000259" key="9">
    <source>
        <dbReference type="PROSITE" id="PS50146"/>
    </source>
</evidence>
<evidence type="ECO:0000256" key="2">
    <source>
        <dbReference type="ARBA" id="ARBA00005983"/>
    </source>
</evidence>
<proteinExistence type="inferred from homology"/>
<dbReference type="InterPro" id="IPR001206">
    <property type="entry name" value="Diacylglycerol_kinase_cat_dom"/>
</dbReference>
<dbReference type="InterPro" id="IPR045540">
    <property type="entry name" value="YegS/DAGK_C"/>
</dbReference>
<dbReference type="Pfam" id="PF00781">
    <property type="entry name" value="DAGK_cat"/>
    <property type="match status" value="1"/>
</dbReference>
<evidence type="ECO:0000256" key="6">
    <source>
        <dbReference type="ARBA" id="ARBA00022840"/>
    </source>
</evidence>
<keyword evidence="6" id="KW-0067">ATP-binding</keyword>
<dbReference type="Gene3D" id="2.60.200.40">
    <property type="match status" value="1"/>
</dbReference>